<dbReference type="GO" id="GO:0003677">
    <property type="term" value="F:DNA binding"/>
    <property type="evidence" value="ECO:0007669"/>
    <property type="project" value="InterPro"/>
</dbReference>
<evidence type="ECO:0000259" key="5">
    <source>
        <dbReference type="SMART" id="SM00479"/>
    </source>
</evidence>
<dbReference type="GO" id="GO:0008408">
    <property type="term" value="F:3'-5' exonuclease activity"/>
    <property type="evidence" value="ECO:0007669"/>
    <property type="project" value="TreeGrafter"/>
</dbReference>
<organism evidence="6 7">
    <name type="scientific">Rhodocyclus tenuis</name>
    <name type="common">Rhodospirillum tenue</name>
    <dbReference type="NCBI Taxonomy" id="1066"/>
    <lineage>
        <taxon>Bacteria</taxon>
        <taxon>Pseudomonadati</taxon>
        <taxon>Pseudomonadota</taxon>
        <taxon>Betaproteobacteria</taxon>
        <taxon>Rhodocyclales</taxon>
        <taxon>Rhodocyclaceae</taxon>
        <taxon>Rhodocyclus</taxon>
    </lineage>
</organism>
<protein>
    <recommendedName>
        <fullName evidence="1">DNA-directed DNA polymerase</fullName>
        <ecNumber evidence="1">2.7.7.7</ecNumber>
    </recommendedName>
</protein>
<evidence type="ECO:0000313" key="7">
    <source>
        <dbReference type="Proteomes" id="UP000480275"/>
    </source>
</evidence>
<dbReference type="InterPro" id="IPR012337">
    <property type="entry name" value="RNaseH-like_sf"/>
</dbReference>
<dbReference type="Gene3D" id="3.30.420.10">
    <property type="entry name" value="Ribonuclease H-like superfamily/Ribonuclease H"/>
    <property type="match status" value="1"/>
</dbReference>
<dbReference type="InterPro" id="IPR013520">
    <property type="entry name" value="Ribonucl_H"/>
</dbReference>
<dbReference type="GO" id="GO:0003887">
    <property type="term" value="F:DNA-directed DNA polymerase activity"/>
    <property type="evidence" value="ECO:0007669"/>
    <property type="project" value="UniProtKB-EC"/>
</dbReference>
<gene>
    <name evidence="6" type="ORF">GHK24_03370</name>
</gene>
<dbReference type="Pfam" id="PF00929">
    <property type="entry name" value="RNase_T"/>
    <property type="match status" value="1"/>
</dbReference>
<dbReference type="NCBIfam" id="TIGR00573">
    <property type="entry name" value="dnaq"/>
    <property type="match status" value="1"/>
</dbReference>
<dbReference type="EC" id="2.7.7.7" evidence="1"/>
<comment type="function">
    <text evidence="2">DNA polymerase III is a complex, multichain enzyme responsible for most of the replicative synthesis in bacteria. The epsilon subunit contain the editing function and is a proofreading 3'-5' exonuclease.</text>
</comment>
<evidence type="ECO:0000256" key="1">
    <source>
        <dbReference type="ARBA" id="ARBA00012417"/>
    </source>
</evidence>
<proteinExistence type="predicted"/>
<dbReference type="InterPro" id="IPR036397">
    <property type="entry name" value="RNaseH_sf"/>
</dbReference>
<sequence>MADTPFDASLIEEPLVFIDLETTGANFAVDRIIEIGLVEVDQNGVREWSSLVDPQQPISGFITGLTGIDTAMTATAPRFAELAPALLERLQGRLLVAHNARFDYGFLKREFARLGIAFRSRSLCTVKLSRRLFPQHHRHSLAVLIERHGIHVDARHRALADARVLWDVWQCWSASLSPDAVWAAVPYIVGHVELPPHLDPALADDLPESAGAFAFYDGDGKLLHSARSANVRRQVLGLLAPARWESTLVRATRRIEWRECAGEFGARLNDIAFSRAQRPLPAELYTWRLHERALGDFRPELVAAAPENFVIDQDDYGLYTSRREALLALRKLAEANHLCFSLLGLGDAAEGKPCVAFRQRACRGACVGKESPALHGARLQAALARIRLQHWPHAGIVRYIERDEFGLREDHHLFDHWRWLGSVANAADIPAHLTAAIADAPAAFDPEIYRVLNRFMQSGKIRAVALDSLADTPALSD</sequence>
<comment type="catalytic activity">
    <reaction evidence="4">
        <text>DNA(n) + a 2'-deoxyribonucleoside 5'-triphosphate = DNA(n+1) + diphosphate</text>
        <dbReference type="Rhea" id="RHEA:22508"/>
        <dbReference type="Rhea" id="RHEA-COMP:17339"/>
        <dbReference type="Rhea" id="RHEA-COMP:17340"/>
        <dbReference type="ChEBI" id="CHEBI:33019"/>
        <dbReference type="ChEBI" id="CHEBI:61560"/>
        <dbReference type="ChEBI" id="CHEBI:173112"/>
        <dbReference type="EC" id="2.7.7.7"/>
    </reaction>
</comment>
<reference evidence="6 7" key="1">
    <citation type="submission" date="2019-10" db="EMBL/GenBank/DDBJ databases">
        <title>Whole-genome sequence of the purple nonsulfur photosynthetic bacterium Rhodocyclus tenuis.</title>
        <authorList>
            <person name="Kyndt J.A."/>
            <person name="Meyer T.E."/>
        </authorList>
    </citation>
    <scope>NUCLEOTIDE SEQUENCE [LARGE SCALE GENOMIC DNA]</scope>
    <source>
        <strain evidence="6 7">DSM 110</strain>
    </source>
</reference>
<evidence type="ECO:0000256" key="4">
    <source>
        <dbReference type="ARBA" id="ARBA00049244"/>
    </source>
</evidence>
<dbReference type="GO" id="GO:0045004">
    <property type="term" value="P:DNA replication proofreading"/>
    <property type="evidence" value="ECO:0007669"/>
    <property type="project" value="TreeGrafter"/>
</dbReference>
<comment type="caution">
    <text evidence="6">The sequence shown here is derived from an EMBL/GenBank/DDBJ whole genome shotgun (WGS) entry which is preliminary data.</text>
</comment>
<dbReference type="FunFam" id="3.30.420.10:FF:000045">
    <property type="entry name" value="3'-5' exonuclease DinG"/>
    <property type="match status" value="1"/>
</dbReference>
<comment type="subunit">
    <text evidence="3">DNA polymerase III contains a core (composed of alpha, epsilon and theta chains) that associates with a tau subunit. This core dimerizes to form the POLIII' complex. PolIII' associates with the gamma complex (composed of gamma, delta, delta', psi and chi chains) and with the beta chain to form the complete DNA polymerase III complex.</text>
</comment>
<dbReference type="GO" id="GO:0005829">
    <property type="term" value="C:cytosol"/>
    <property type="evidence" value="ECO:0007669"/>
    <property type="project" value="TreeGrafter"/>
</dbReference>
<dbReference type="PANTHER" id="PTHR30231">
    <property type="entry name" value="DNA POLYMERASE III SUBUNIT EPSILON"/>
    <property type="match status" value="1"/>
</dbReference>
<dbReference type="SMART" id="SM00479">
    <property type="entry name" value="EXOIII"/>
    <property type="match status" value="1"/>
</dbReference>
<name>A0A6L5JWA1_RHOTE</name>
<feature type="domain" description="Exonuclease" evidence="5">
    <location>
        <begin position="14"/>
        <end position="178"/>
    </location>
</feature>
<dbReference type="Proteomes" id="UP000480275">
    <property type="component" value="Unassembled WGS sequence"/>
</dbReference>
<accession>A0A6L5JWA1</accession>
<dbReference type="CDD" id="cd06127">
    <property type="entry name" value="DEDDh"/>
    <property type="match status" value="1"/>
</dbReference>
<evidence type="ECO:0000256" key="3">
    <source>
        <dbReference type="ARBA" id="ARBA00026073"/>
    </source>
</evidence>
<dbReference type="EMBL" id="WIXJ01000002">
    <property type="protein sequence ID" value="MQY50820.1"/>
    <property type="molecule type" value="Genomic_DNA"/>
</dbReference>
<dbReference type="InterPro" id="IPR006054">
    <property type="entry name" value="DnaQ"/>
</dbReference>
<dbReference type="OrthoDB" id="9803913at2"/>
<evidence type="ECO:0000313" key="6">
    <source>
        <dbReference type="EMBL" id="MQY50820.1"/>
    </source>
</evidence>
<dbReference type="SUPFAM" id="SSF53098">
    <property type="entry name" value="Ribonuclease H-like"/>
    <property type="match status" value="1"/>
</dbReference>
<evidence type="ECO:0000256" key="2">
    <source>
        <dbReference type="ARBA" id="ARBA00025483"/>
    </source>
</evidence>
<dbReference type="PANTHER" id="PTHR30231:SF37">
    <property type="entry name" value="EXODEOXYRIBONUCLEASE 10"/>
    <property type="match status" value="1"/>
</dbReference>
<dbReference type="AlphaFoldDB" id="A0A6L5JWA1"/>